<evidence type="ECO:0000313" key="3">
    <source>
        <dbReference type="Proteomes" id="UP000740926"/>
    </source>
</evidence>
<dbReference type="EMBL" id="JAANIU010005145">
    <property type="protein sequence ID" value="KAG1549683.1"/>
    <property type="molecule type" value="Genomic_DNA"/>
</dbReference>
<name>A0A9P6YIT2_9FUNG</name>
<accession>A0A9P6YIT2</accession>
<dbReference type="Proteomes" id="UP000740926">
    <property type="component" value="Unassembled WGS sequence"/>
</dbReference>
<evidence type="ECO:0000313" key="2">
    <source>
        <dbReference type="EMBL" id="KAG1549683.1"/>
    </source>
</evidence>
<sequence length="112" mass="12616">MGSTSRNPHDCLFGRYSHPREIISRKPPTDHDGMPKINRLGLADKSQESITNTISTDKSPRINHRLSPNEDLVTLEKNPQHPEYGVPITETDDHSMNETGSIHWYGASNSPR</sequence>
<reference evidence="2 3" key="1">
    <citation type="journal article" date="2020" name="Microb. Genom.">
        <title>Genetic diversity of clinical and environmental Mucorales isolates obtained from an investigation of mucormycosis cases among solid organ transplant recipients.</title>
        <authorList>
            <person name="Nguyen M.H."/>
            <person name="Kaul D."/>
            <person name="Muto C."/>
            <person name="Cheng S.J."/>
            <person name="Richter R.A."/>
            <person name="Bruno V.M."/>
            <person name="Liu G."/>
            <person name="Beyhan S."/>
            <person name="Sundermann A.J."/>
            <person name="Mounaud S."/>
            <person name="Pasculle A.W."/>
            <person name="Nierman W.C."/>
            <person name="Driscoll E."/>
            <person name="Cumbie R."/>
            <person name="Clancy C.J."/>
            <person name="Dupont C.L."/>
        </authorList>
    </citation>
    <scope>NUCLEOTIDE SEQUENCE [LARGE SCALE GENOMIC DNA]</scope>
    <source>
        <strain evidence="2 3">GL24</strain>
    </source>
</reference>
<feature type="compositionally biased region" description="Polar residues" evidence="1">
    <location>
        <begin position="48"/>
        <end position="57"/>
    </location>
</feature>
<proteinExistence type="predicted"/>
<dbReference type="AlphaFoldDB" id="A0A9P6YIT2"/>
<keyword evidence="3" id="KW-1185">Reference proteome</keyword>
<comment type="caution">
    <text evidence="2">The sequence shown here is derived from an EMBL/GenBank/DDBJ whole genome shotgun (WGS) entry which is preliminary data.</text>
</comment>
<feature type="region of interest" description="Disordered" evidence="1">
    <location>
        <begin position="46"/>
        <end position="112"/>
    </location>
</feature>
<evidence type="ECO:0000256" key="1">
    <source>
        <dbReference type="SAM" id="MobiDB-lite"/>
    </source>
</evidence>
<gene>
    <name evidence="2" type="ORF">G6F50_013336</name>
</gene>
<organism evidence="2 3">
    <name type="scientific">Rhizopus delemar</name>
    <dbReference type="NCBI Taxonomy" id="936053"/>
    <lineage>
        <taxon>Eukaryota</taxon>
        <taxon>Fungi</taxon>
        <taxon>Fungi incertae sedis</taxon>
        <taxon>Mucoromycota</taxon>
        <taxon>Mucoromycotina</taxon>
        <taxon>Mucoromycetes</taxon>
        <taxon>Mucorales</taxon>
        <taxon>Mucorineae</taxon>
        <taxon>Rhizopodaceae</taxon>
        <taxon>Rhizopus</taxon>
    </lineage>
</organism>
<protein>
    <submittedName>
        <fullName evidence="2">Uncharacterized protein</fullName>
    </submittedName>
</protein>